<organism evidence="3 4">
    <name type="scientific">Flexivirga caeni</name>
    <dbReference type="NCBI Taxonomy" id="2294115"/>
    <lineage>
        <taxon>Bacteria</taxon>
        <taxon>Bacillati</taxon>
        <taxon>Actinomycetota</taxon>
        <taxon>Actinomycetes</taxon>
        <taxon>Micrococcales</taxon>
        <taxon>Dermacoccaceae</taxon>
        <taxon>Flexivirga</taxon>
    </lineage>
</organism>
<feature type="transmembrane region" description="Helical" evidence="2">
    <location>
        <begin position="60"/>
        <end position="83"/>
    </location>
</feature>
<dbReference type="AlphaFoldDB" id="A0A3M9M600"/>
<sequence length="123" mass="12838">MTGRAGIRMKGRRAMSGIAWKVLATVSGIAAGKAATKVTTSVWKTATGNKPPTGRYDPEFSAMQVAVFTLVSTAVTAGFKAFAQRKAADYYTRSAGTLPPPMLKAQQKAADKAKADAKASARA</sequence>
<dbReference type="InterPro" id="IPR025329">
    <property type="entry name" value="DUF4235"/>
</dbReference>
<feature type="region of interest" description="Disordered" evidence="1">
    <location>
        <begin position="93"/>
        <end position="123"/>
    </location>
</feature>
<keyword evidence="2" id="KW-0472">Membrane</keyword>
<comment type="caution">
    <text evidence="3">The sequence shown here is derived from an EMBL/GenBank/DDBJ whole genome shotgun (WGS) entry which is preliminary data.</text>
</comment>
<keyword evidence="2" id="KW-1133">Transmembrane helix</keyword>
<dbReference type="EMBL" id="RJJQ01000015">
    <property type="protein sequence ID" value="RNI20637.1"/>
    <property type="molecule type" value="Genomic_DNA"/>
</dbReference>
<dbReference type="Proteomes" id="UP000271678">
    <property type="component" value="Unassembled WGS sequence"/>
</dbReference>
<keyword evidence="2" id="KW-0812">Transmembrane</keyword>
<evidence type="ECO:0000313" key="3">
    <source>
        <dbReference type="EMBL" id="RNI20637.1"/>
    </source>
</evidence>
<evidence type="ECO:0000256" key="1">
    <source>
        <dbReference type="SAM" id="MobiDB-lite"/>
    </source>
</evidence>
<reference evidence="3 4" key="1">
    <citation type="submission" date="2018-11" db="EMBL/GenBank/DDBJ databases">
        <title>Draft genome of Simplicispira Flexivirga sp. BO-16.</title>
        <authorList>
            <person name="Im W.T."/>
        </authorList>
    </citation>
    <scope>NUCLEOTIDE SEQUENCE [LARGE SCALE GENOMIC DNA]</scope>
    <source>
        <strain evidence="3 4">BO-16</strain>
    </source>
</reference>
<evidence type="ECO:0000313" key="4">
    <source>
        <dbReference type="Proteomes" id="UP000271678"/>
    </source>
</evidence>
<gene>
    <name evidence="3" type="ORF">EFY87_13650</name>
</gene>
<evidence type="ECO:0000256" key="2">
    <source>
        <dbReference type="SAM" id="Phobius"/>
    </source>
</evidence>
<keyword evidence="4" id="KW-1185">Reference proteome</keyword>
<feature type="compositionally biased region" description="Basic and acidic residues" evidence="1">
    <location>
        <begin position="109"/>
        <end position="123"/>
    </location>
</feature>
<accession>A0A3M9M600</accession>
<proteinExistence type="predicted"/>
<dbReference type="Pfam" id="PF14019">
    <property type="entry name" value="DUF4235"/>
    <property type="match status" value="1"/>
</dbReference>
<protein>
    <submittedName>
        <fullName evidence="3">DUF4235 domain-containing protein</fullName>
    </submittedName>
</protein>
<name>A0A3M9M600_9MICO</name>